<protein>
    <submittedName>
        <fullName evidence="1">Uncharacterized protein</fullName>
    </submittedName>
</protein>
<name>A0A235H2M8_AZOBR</name>
<gene>
    <name evidence="1" type="ORF">CHT98_33005</name>
</gene>
<dbReference type="RefSeq" id="WP_094307547.1">
    <property type="nucleotide sequence ID" value="NZ_NOWT01000078.1"/>
</dbReference>
<evidence type="ECO:0000313" key="2">
    <source>
        <dbReference type="Proteomes" id="UP000215367"/>
    </source>
</evidence>
<comment type="caution">
    <text evidence="1">The sequence shown here is derived from an EMBL/GenBank/DDBJ whole genome shotgun (WGS) entry which is preliminary data.</text>
</comment>
<proteinExistence type="predicted"/>
<keyword evidence="1" id="KW-0614">Plasmid</keyword>
<dbReference type="EMBL" id="NOWT01000078">
    <property type="protein sequence ID" value="OYD80096.1"/>
    <property type="molecule type" value="Genomic_DNA"/>
</dbReference>
<reference evidence="1 2" key="1">
    <citation type="submission" date="2017-07" db="EMBL/GenBank/DDBJ databases">
        <title>Whole genome sequence of Azospirillum brasilense 2A1, a potential biofertilizer strain.</title>
        <authorList>
            <person name="Fontana C.A."/>
            <person name="Toffoli L.M."/>
            <person name="Salazar S.M."/>
            <person name="Puglisi E."/>
            <person name="Pedraza R."/>
            <person name="Bassi D."/>
            <person name="Cocconcelli P.S."/>
        </authorList>
    </citation>
    <scope>NUCLEOTIDE SEQUENCE [LARGE SCALE GENOMIC DNA]</scope>
    <source>
        <strain evidence="1 2">2A1</strain>
        <plasmid evidence="1">unnamed</plasmid>
    </source>
</reference>
<dbReference type="Proteomes" id="UP000215367">
    <property type="component" value="Unassembled WGS sequence"/>
</dbReference>
<accession>A0A235H2M8</accession>
<geneLocation type="plasmid" evidence="1">
    <name>unnamed</name>
</geneLocation>
<organism evidence="1 2">
    <name type="scientific">Azospirillum brasilense</name>
    <dbReference type="NCBI Taxonomy" id="192"/>
    <lineage>
        <taxon>Bacteria</taxon>
        <taxon>Pseudomonadati</taxon>
        <taxon>Pseudomonadota</taxon>
        <taxon>Alphaproteobacteria</taxon>
        <taxon>Rhodospirillales</taxon>
        <taxon>Azospirillaceae</taxon>
        <taxon>Azospirillum</taxon>
    </lineage>
</organism>
<dbReference type="AlphaFoldDB" id="A0A235H2M8"/>
<sequence>MPKIRLSIRNTGRWTSYDDLIENLRRYEAGELTEDCDWGFGFESWEHFASVLKTEAPGLADELADELLTMPNDDDRFAVFDTPAGQGILSQLWDRVTIDTSCPG</sequence>
<evidence type="ECO:0000313" key="1">
    <source>
        <dbReference type="EMBL" id="OYD80096.1"/>
    </source>
</evidence>